<name>A0A370WV88_9GAMM</name>
<reference evidence="1 2" key="1">
    <citation type="submission" date="2018-07" db="EMBL/GenBank/DDBJ databases">
        <title>Dyella monticola sp. nov. and Dyella psychrodurans sp. nov. isolated from monsoon evergreen broad-leaved forest soil of Dinghu Mountain, China.</title>
        <authorList>
            <person name="Gao Z."/>
            <person name="Qiu L."/>
        </authorList>
    </citation>
    <scope>NUCLEOTIDE SEQUENCE [LARGE SCALE GENOMIC DNA]</scope>
    <source>
        <strain evidence="1 2">4MSK11</strain>
    </source>
</reference>
<proteinExistence type="predicted"/>
<dbReference type="InterPro" id="IPR009389">
    <property type="entry name" value="DUF1045"/>
</dbReference>
<dbReference type="EMBL" id="QRBF01000011">
    <property type="protein sequence ID" value="RDS80053.1"/>
    <property type="molecule type" value="Genomic_DNA"/>
</dbReference>
<evidence type="ECO:0000313" key="2">
    <source>
        <dbReference type="Proteomes" id="UP000255334"/>
    </source>
</evidence>
<organism evidence="1 2">
    <name type="scientific">Dyella psychrodurans</name>
    <dbReference type="NCBI Taxonomy" id="1927960"/>
    <lineage>
        <taxon>Bacteria</taxon>
        <taxon>Pseudomonadati</taxon>
        <taxon>Pseudomonadota</taxon>
        <taxon>Gammaproteobacteria</taxon>
        <taxon>Lysobacterales</taxon>
        <taxon>Rhodanobacteraceae</taxon>
        <taxon>Dyella</taxon>
    </lineage>
</organism>
<dbReference type="AlphaFoldDB" id="A0A370WV88"/>
<dbReference type="Pfam" id="PF06299">
    <property type="entry name" value="DUF1045"/>
    <property type="match status" value="1"/>
</dbReference>
<evidence type="ECO:0000313" key="1">
    <source>
        <dbReference type="EMBL" id="RDS80053.1"/>
    </source>
</evidence>
<comment type="caution">
    <text evidence="1">The sequence shown here is derived from an EMBL/GenBank/DDBJ whole genome shotgun (WGS) entry which is preliminary data.</text>
</comment>
<gene>
    <name evidence="1" type="ORF">DWU99_20020</name>
</gene>
<keyword evidence="2" id="KW-1185">Reference proteome</keyword>
<accession>A0A370WV88</accession>
<dbReference type="RefSeq" id="WP_115479870.1">
    <property type="nucleotide sequence ID" value="NZ_QRBF01000011.1"/>
</dbReference>
<protein>
    <submittedName>
        <fullName evidence="1">DUF1045 domain-containing protein</fullName>
    </submittedName>
</protein>
<dbReference type="Proteomes" id="UP000255334">
    <property type="component" value="Unassembled WGS sequence"/>
</dbReference>
<sequence length="218" mass="24312">MRYAVYFCPAAGSGLDTFGREWLSTETVPGIAPERLRALTTHVRRYGWHATLCAPFALAEPASYADLRCIVADIAQQASVIELPLHLDRLAAFLALRPSVDEGDVKALSEHCVRRLNALRAPGTEAAWQRRAPHLDETELALFREYGYPYVLDRYRFHMTLSAPASDVEEQALREWLSPRVANLASARIDALTICCEKEPGQPFEQIERMPFGAGKAA</sequence>
<dbReference type="OrthoDB" id="5801437at2"/>